<sequence>MQLDSIHIKNFKAFKNFRVNLSDMNILIGSNNSGKTTVITTLRLLSVALLYGSKNKPSVKEHKNKNYVYDIPKSKLPVSLESIQNDYHDEEDSYVEFIFENNAKLILHFPEAGSCSFTTDIEGNEINDPKKFRYYFPVNILQIPVLGPIEDDEKKVKEQTIINGMGTQRASRHFRNNWLLDDSRFNEFANLVKTTWIGMEIEKPEYNYMDNRITMYCREDSITREIYWVGYGFQIWCQILSYITRCDDYSVLVLDEPDIYLHSDLQKKLIEMIRNLGAQVILATHSTAILNEAKSNEVVLIDKNKNSSKRMKAPSGQDETSLSNEKLFELVVDNEEVIKSVIKSELRNEDLITIGYRRNQLNEFNKLLNNDSYFEKQKKILSSSEAVWQNFFEKNPWIFGYGLGYIFMSNLDNKKLEQVVKGYDFSSSGKRADAVMKTKGAISNLCFVEIKTHNTELLEKSQYRSGCWGQSKEITGGIAQVRITVDDALNNIYGQLKMDDEDGNPTGEELYNYKPKSFLIVGHLDQFRSENGVNKGKLRSFEIFRNNQKDVEIITFDELYERAKFIVDNS</sequence>
<dbReference type="CDD" id="cd00267">
    <property type="entry name" value="ABC_ATPase"/>
    <property type="match status" value="1"/>
</dbReference>
<comment type="caution">
    <text evidence="4">The sequence shown here is derived from an EMBL/GenBank/DDBJ whole genome shotgun (WGS) entry which is preliminary data.</text>
</comment>
<evidence type="ECO:0000313" key="4">
    <source>
        <dbReference type="EMBL" id="MBM7562510.1"/>
    </source>
</evidence>
<dbReference type="SUPFAM" id="SSF52540">
    <property type="entry name" value="P-loop containing nucleoside triphosphate hydrolases"/>
    <property type="match status" value="1"/>
</dbReference>
<dbReference type="PANTHER" id="PTHR43581">
    <property type="entry name" value="ATP/GTP PHOSPHATASE"/>
    <property type="match status" value="1"/>
</dbReference>
<dbReference type="InterPro" id="IPR003959">
    <property type="entry name" value="ATPase_AAA_core"/>
</dbReference>
<feature type="domain" description="Shedu protein SduA C-terminal" evidence="3">
    <location>
        <begin position="382"/>
        <end position="560"/>
    </location>
</feature>
<dbReference type="Pfam" id="PF14082">
    <property type="entry name" value="SduA_C"/>
    <property type="match status" value="1"/>
</dbReference>
<evidence type="ECO:0000313" key="5">
    <source>
        <dbReference type="Proteomes" id="UP000767854"/>
    </source>
</evidence>
<dbReference type="GO" id="GO:0005524">
    <property type="term" value="F:ATP binding"/>
    <property type="evidence" value="ECO:0007669"/>
    <property type="project" value="UniProtKB-KW"/>
</dbReference>
<dbReference type="PANTHER" id="PTHR43581:SF4">
    <property type="entry name" value="ATP_GTP PHOSPHATASE"/>
    <property type="match status" value="1"/>
</dbReference>
<evidence type="ECO:0000259" key="1">
    <source>
        <dbReference type="Pfam" id="PF13175"/>
    </source>
</evidence>
<dbReference type="InterPro" id="IPR051396">
    <property type="entry name" value="Bact_Antivir_Def_Nuclease"/>
</dbReference>
<accession>A0ABS2MT33</accession>
<evidence type="ECO:0000259" key="2">
    <source>
        <dbReference type="Pfam" id="PF13304"/>
    </source>
</evidence>
<feature type="domain" description="Endonuclease GajA/Old nuclease/RecF-like AAA" evidence="1">
    <location>
        <begin position="1"/>
        <end position="98"/>
    </location>
</feature>
<dbReference type="Gene3D" id="3.40.50.300">
    <property type="entry name" value="P-loop containing nucleotide triphosphate hydrolases"/>
    <property type="match status" value="2"/>
</dbReference>
<organism evidence="4 5">
    <name type="scientific">Fusibacter tunisiensis</name>
    <dbReference type="NCBI Taxonomy" id="1008308"/>
    <lineage>
        <taxon>Bacteria</taxon>
        <taxon>Bacillati</taxon>
        <taxon>Bacillota</taxon>
        <taxon>Clostridia</taxon>
        <taxon>Eubacteriales</taxon>
        <taxon>Eubacteriales Family XII. Incertae Sedis</taxon>
        <taxon>Fusibacter</taxon>
    </lineage>
</organism>
<protein>
    <submittedName>
        <fullName evidence="4">Energy-coupling factor transporter ATP-binding protein EcfA2</fullName>
    </submittedName>
</protein>
<dbReference type="EMBL" id="JAFBDT010000020">
    <property type="protein sequence ID" value="MBM7562510.1"/>
    <property type="molecule type" value="Genomic_DNA"/>
</dbReference>
<name>A0ABS2MT33_9FIRM</name>
<gene>
    <name evidence="4" type="ORF">JOC49_002071</name>
</gene>
<dbReference type="Pfam" id="PF13304">
    <property type="entry name" value="AAA_21"/>
    <property type="match status" value="1"/>
</dbReference>
<dbReference type="InterPro" id="IPR027417">
    <property type="entry name" value="P-loop_NTPase"/>
</dbReference>
<reference evidence="4 5" key="1">
    <citation type="submission" date="2021-01" db="EMBL/GenBank/DDBJ databases">
        <title>Genomic Encyclopedia of Type Strains, Phase IV (KMG-IV): sequencing the most valuable type-strain genomes for metagenomic binning, comparative biology and taxonomic classification.</title>
        <authorList>
            <person name="Goeker M."/>
        </authorList>
    </citation>
    <scope>NUCLEOTIDE SEQUENCE [LARGE SCALE GENOMIC DNA]</scope>
    <source>
        <strain evidence="4 5">DSM 24436</strain>
    </source>
</reference>
<keyword evidence="5" id="KW-1185">Reference proteome</keyword>
<dbReference type="Pfam" id="PF13175">
    <property type="entry name" value="AAA_15"/>
    <property type="match status" value="1"/>
</dbReference>
<dbReference type="InterPro" id="IPR025359">
    <property type="entry name" value="SduA_C"/>
</dbReference>
<feature type="domain" description="ATPase AAA-type core" evidence="2">
    <location>
        <begin position="117"/>
        <end position="291"/>
    </location>
</feature>
<proteinExistence type="predicted"/>
<evidence type="ECO:0000259" key="3">
    <source>
        <dbReference type="Pfam" id="PF14082"/>
    </source>
</evidence>
<dbReference type="Proteomes" id="UP000767854">
    <property type="component" value="Unassembled WGS sequence"/>
</dbReference>
<dbReference type="RefSeq" id="WP_204664937.1">
    <property type="nucleotide sequence ID" value="NZ_JAFBDT010000020.1"/>
</dbReference>
<keyword evidence="4" id="KW-0547">Nucleotide-binding</keyword>
<keyword evidence="4" id="KW-0067">ATP-binding</keyword>
<dbReference type="InterPro" id="IPR041685">
    <property type="entry name" value="AAA_GajA/Old/RecF-like"/>
</dbReference>